<organism evidence="2 3">
    <name type="scientific">Meganyctiphanes norvegica</name>
    <name type="common">Northern krill</name>
    <name type="synonym">Thysanopoda norvegica</name>
    <dbReference type="NCBI Taxonomy" id="48144"/>
    <lineage>
        <taxon>Eukaryota</taxon>
        <taxon>Metazoa</taxon>
        <taxon>Ecdysozoa</taxon>
        <taxon>Arthropoda</taxon>
        <taxon>Crustacea</taxon>
        <taxon>Multicrustacea</taxon>
        <taxon>Malacostraca</taxon>
        <taxon>Eumalacostraca</taxon>
        <taxon>Eucarida</taxon>
        <taxon>Euphausiacea</taxon>
        <taxon>Euphausiidae</taxon>
        <taxon>Meganyctiphanes</taxon>
    </lineage>
</organism>
<dbReference type="Pfam" id="PF00078">
    <property type="entry name" value="RVT_1"/>
    <property type="match status" value="1"/>
</dbReference>
<proteinExistence type="predicted"/>
<protein>
    <recommendedName>
        <fullName evidence="1">Reverse transcriptase domain-containing protein</fullName>
    </recommendedName>
</protein>
<evidence type="ECO:0000313" key="3">
    <source>
        <dbReference type="Proteomes" id="UP001497623"/>
    </source>
</evidence>
<dbReference type="InterPro" id="IPR043502">
    <property type="entry name" value="DNA/RNA_pol_sf"/>
</dbReference>
<feature type="domain" description="Reverse transcriptase" evidence="1">
    <location>
        <begin position="1"/>
        <end position="143"/>
    </location>
</feature>
<keyword evidence="3" id="KW-1185">Reference proteome</keyword>
<dbReference type="AlphaFoldDB" id="A0AAV2QP93"/>
<dbReference type="PROSITE" id="PS50878">
    <property type="entry name" value="RT_POL"/>
    <property type="match status" value="1"/>
</dbReference>
<evidence type="ECO:0000313" key="2">
    <source>
        <dbReference type="EMBL" id="CAL4090947.1"/>
    </source>
</evidence>
<comment type="caution">
    <text evidence="2">The sequence shown here is derived from an EMBL/GenBank/DDBJ whole genome shotgun (WGS) entry which is preliminary data.</text>
</comment>
<feature type="non-terminal residue" evidence="2">
    <location>
        <position position="143"/>
    </location>
</feature>
<reference evidence="2 3" key="1">
    <citation type="submission" date="2024-05" db="EMBL/GenBank/DDBJ databases">
        <authorList>
            <person name="Wallberg A."/>
        </authorList>
    </citation>
    <scope>NUCLEOTIDE SEQUENCE [LARGE SCALE GENOMIC DNA]</scope>
</reference>
<dbReference type="GO" id="GO:0071897">
    <property type="term" value="P:DNA biosynthetic process"/>
    <property type="evidence" value="ECO:0007669"/>
    <property type="project" value="UniProtKB-ARBA"/>
</dbReference>
<dbReference type="SUPFAM" id="SSF56672">
    <property type="entry name" value="DNA/RNA polymerases"/>
    <property type="match status" value="1"/>
</dbReference>
<evidence type="ECO:0000259" key="1">
    <source>
        <dbReference type="PROSITE" id="PS50878"/>
    </source>
</evidence>
<name>A0AAV2QP93_MEGNR</name>
<sequence>HLLEKGLINPGQHGFVPGKSTQTQLLEHFCDIYEAIAEGVRIDTVYLDFAKAFDKVNHNILLQKLVKHKIKGKVGMWIREFLSDRKYRVVANGEMSEEQDVKSGVPQGTVLAAILFVIMISDIDEEVNRSIIRCFADDTRNSL</sequence>
<accession>A0AAV2QP93</accession>
<dbReference type="EMBL" id="CAXKWB010008382">
    <property type="protein sequence ID" value="CAL4090947.1"/>
    <property type="molecule type" value="Genomic_DNA"/>
</dbReference>
<feature type="non-terminal residue" evidence="2">
    <location>
        <position position="1"/>
    </location>
</feature>
<dbReference type="PANTHER" id="PTHR33332">
    <property type="entry name" value="REVERSE TRANSCRIPTASE DOMAIN-CONTAINING PROTEIN"/>
    <property type="match status" value="1"/>
</dbReference>
<dbReference type="InterPro" id="IPR000477">
    <property type="entry name" value="RT_dom"/>
</dbReference>
<gene>
    <name evidence="2" type="ORF">MNOR_LOCUS14156</name>
</gene>
<dbReference type="Proteomes" id="UP001497623">
    <property type="component" value="Unassembled WGS sequence"/>
</dbReference>